<dbReference type="GO" id="GO:0016747">
    <property type="term" value="F:acyltransferase activity, transferring groups other than amino-acyl groups"/>
    <property type="evidence" value="ECO:0007669"/>
    <property type="project" value="InterPro"/>
</dbReference>
<keyword evidence="1" id="KW-0812">Transmembrane</keyword>
<feature type="transmembrane region" description="Helical" evidence="1">
    <location>
        <begin position="99"/>
        <end position="119"/>
    </location>
</feature>
<proteinExistence type="predicted"/>
<dbReference type="InterPro" id="IPR050879">
    <property type="entry name" value="Acyltransferase_3"/>
</dbReference>
<dbReference type="AlphaFoldDB" id="A0A926Z510"/>
<dbReference type="Pfam" id="PF01757">
    <property type="entry name" value="Acyl_transf_3"/>
    <property type="match status" value="1"/>
</dbReference>
<feature type="domain" description="Acyltransferase 3" evidence="2">
    <location>
        <begin position="19"/>
        <end position="325"/>
    </location>
</feature>
<feature type="transmembrane region" description="Helical" evidence="1">
    <location>
        <begin position="21"/>
        <end position="39"/>
    </location>
</feature>
<feature type="transmembrane region" description="Helical" evidence="1">
    <location>
        <begin position="268"/>
        <end position="293"/>
    </location>
</feature>
<dbReference type="Proteomes" id="UP000631421">
    <property type="component" value="Unassembled WGS sequence"/>
</dbReference>
<feature type="transmembrane region" description="Helical" evidence="1">
    <location>
        <begin position="181"/>
        <end position="198"/>
    </location>
</feature>
<accession>A0A926Z510</accession>
<keyword evidence="3" id="KW-0808">Transferase</keyword>
<reference evidence="3" key="1">
    <citation type="journal article" date="2015" name="ISME J.">
        <title>Draft Genome Sequence of Streptomyces incarnatus NRRL8089, which Produces the Nucleoside Antibiotic Sinefungin.</title>
        <authorList>
            <person name="Oshima K."/>
            <person name="Hattori M."/>
            <person name="Shimizu H."/>
            <person name="Fukuda K."/>
            <person name="Nemoto M."/>
            <person name="Inagaki K."/>
            <person name="Tamura T."/>
        </authorList>
    </citation>
    <scope>NUCLEOTIDE SEQUENCE</scope>
    <source>
        <strain evidence="3">FACHB-1277</strain>
    </source>
</reference>
<feature type="transmembrane region" description="Helical" evidence="1">
    <location>
        <begin position="204"/>
        <end position="221"/>
    </location>
</feature>
<keyword evidence="3" id="KW-0012">Acyltransferase</keyword>
<gene>
    <name evidence="3" type="ORF">H6F44_03105</name>
</gene>
<feature type="transmembrane region" description="Helical" evidence="1">
    <location>
        <begin position="59"/>
        <end position="78"/>
    </location>
</feature>
<sequence>MPSLQINHQSSNKAKFETIEILRGLAALVVALFHLTDYGKDRYLEAIPLSLGLIPKYGWVAIAVFFVISGFVIPYSLWRKNFQLKSDWYSSLTKRIIRIYPAYLATILLVIGLFLVTLVTSKFQVNDPSITPLNIFLHLFFLNDLIPTAPAMSPVFWTLAIDLQYYLLIICLFPLINSSKLLYQLIVLAIAYGLPFLITDKSLVFSWLLLFNLGTIGFQFVSQKINLTQYILTTAITCLILYFDKGLLYMSVGFVSAVLIVFVRSPKISFFTFLGAISYSLYLVHCTIGFRVINIISRFGQGEPIKIMGVAIALIVSAIVAYLMYKYIEIPTQKYFTSLR</sequence>
<keyword evidence="1" id="KW-0472">Membrane</keyword>
<feature type="transmembrane region" description="Helical" evidence="1">
    <location>
        <begin position="305"/>
        <end position="325"/>
    </location>
</feature>
<feature type="transmembrane region" description="Helical" evidence="1">
    <location>
        <begin position="155"/>
        <end position="176"/>
    </location>
</feature>
<keyword evidence="1" id="KW-1133">Transmembrane helix</keyword>
<dbReference type="EMBL" id="JACJPY010000005">
    <property type="protein sequence ID" value="MBD2149118.1"/>
    <property type="molecule type" value="Genomic_DNA"/>
</dbReference>
<evidence type="ECO:0000313" key="3">
    <source>
        <dbReference type="EMBL" id="MBD2149118.1"/>
    </source>
</evidence>
<dbReference type="PANTHER" id="PTHR23028:SF131">
    <property type="entry name" value="BLR2367 PROTEIN"/>
    <property type="match status" value="1"/>
</dbReference>
<keyword evidence="4" id="KW-1185">Reference proteome</keyword>
<reference evidence="3" key="2">
    <citation type="submission" date="2020-08" db="EMBL/GenBank/DDBJ databases">
        <authorList>
            <person name="Chen M."/>
            <person name="Teng W."/>
            <person name="Zhao L."/>
            <person name="Hu C."/>
            <person name="Zhou Y."/>
            <person name="Han B."/>
            <person name="Song L."/>
            <person name="Shu W."/>
        </authorList>
    </citation>
    <scope>NUCLEOTIDE SEQUENCE</scope>
    <source>
        <strain evidence="3">FACHB-1277</strain>
    </source>
</reference>
<dbReference type="InterPro" id="IPR002656">
    <property type="entry name" value="Acyl_transf_3_dom"/>
</dbReference>
<dbReference type="PANTHER" id="PTHR23028">
    <property type="entry name" value="ACETYLTRANSFERASE"/>
    <property type="match status" value="1"/>
</dbReference>
<dbReference type="GO" id="GO:0016020">
    <property type="term" value="C:membrane"/>
    <property type="evidence" value="ECO:0007669"/>
    <property type="project" value="TreeGrafter"/>
</dbReference>
<name>A0A926Z510_9CYAN</name>
<organism evidence="3 4">
    <name type="scientific">Pseudanabaena cinerea FACHB-1277</name>
    <dbReference type="NCBI Taxonomy" id="2949581"/>
    <lineage>
        <taxon>Bacteria</taxon>
        <taxon>Bacillati</taxon>
        <taxon>Cyanobacteriota</taxon>
        <taxon>Cyanophyceae</taxon>
        <taxon>Pseudanabaenales</taxon>
        <taxon>Pseudanabaenaceae</taxon>
        <taxon>Pseudanabaena</taxon>
        <taxon>Pseudanabaena cinerea</taxon>
    </lineage>
</organism>
<dbReference type="RefSeq" id="WP_190349442.1">
    <property type="nucleotide sequence ID" value="NZ_JACJPY010000005.1"/>
</dbReference>
<feature type="transmembrane region" description="Helical" evidence="1">
    <location>
        <begin position="242"/>
        <end position="262"/>
    </location>
</feature>
<evidence type="ECO:0000313" key="4">
    <source>
        <dbReference type="Proteomes" id="UP000631421"/>
    </source>
</evidence>
<dbReference type="GO" id="GO:0000271">
    <property type="term" value="P:polysaccharide biosynthetic process"/>
    <property type="evidence" value="ECO:0007669"/>
    <property type="project" value="TreeGrafter"/>
</dbReference>
<comment type="caution">
    <text evidence="3">The sequence shown here is derived from an EMBL/GenBank/DDBJ whole genome shotgun (WGS) entry which is preliminary data.</text>
</comment>
<evidence type="ECO:0000259" key="2">
    <source>
        <dbReference type="Pfam" id="PF01757"/>
    </source>
</evidence>
<protein>
    <submittedName>
        <fullName evidence="3">Acyltransferase</fullName>
    </submittedName>
</protein>
<evidence type="ECO:0000256" key="1">
    <source>
        <dbReference type="SAM" id="Phobius"/>
    </source>
</evidence>